<sequence>MEDLNDELFLGLILVIVTARLLNRPPQLSSAIQRFILRRQRRRRLQSRFLQSLQLSHLYFRRRLAARKKRRAWVFPRPQNWFQGLLNDRVIDHWWKENFRVSRGTFEFICQLVGPNMERQNTRMREAIPVDKRVAASLWRLATGECYRSCGLMMGLAKPTVISCCHEFVQELCNFQNEIITFPSARADVIKKVQGFSMKSKVPNVVAAIDGSHIPIKAPLINHEDYFNRKHFYSCLLQGVVDYTGLFLSIAAGFPGSLHDARMLRLTDFYRAAEDEDILMEPTLDLGGTVIRPLVVGDSAYPLKTWLLPVLKDNGALTEDQKKFNKELSKARIISEHAFGLIKGRWRVLLKRLDEDHKRIPDTIVACCVLHKICIMRNEEFDGGHDDSDEDENHSDVGAPTQAARGMLQAVNEHVASQ</sequence>
<evidence type="ECO:0000313" key="11">
    <source>
        <dbReference type="Proteomes" id="UP001249851"/>
    </source>
</evidence>
<name>A0AAD9Q1M2_ACRCE</name>
<keyword evidence="11" id="KW-1185">Reference proteome</keyword>
<dbReference type="AlphaFoldDB" id="A0AAD9Q1M2"/>
<evidence type="ECO:0000256" key="6">
    <source>
        <dbReference type="ARBA" id="ARBA00022801"/>
    </source>
</evidence>
<dbReference type="Proteomes" id="UP001249851">
    <property type="component" value="Unassembled WGS sequence"/>
</dbReference>
<keyword evidence="4" id="KW-0540">Nuclease</keyword>
<reference evidence="10" key="2">
    <citation type="journal article" date="2023" name="Science">
        <title>Genomic signatures of disease resistance in endangered staghorn corals.</title>
        <authorList>
            <person name="Vollmer S.V."/>
            <person name="Selwyn J.D."/>
            <person name="Despard B.A."/>
            <person name="Roesel C.L."/>
        </authorList>
    </citation>
    <scope>NUCLEOTIDE SEQUENCE</scope>
    <source>
        <strain evidence="10">K2</strain>
    </source>
</reference>
<protein>
    <submittedName>
        <fullName evidence="10">Protein ANTAGONIST OF LIKE HETEROCHROMATIN PROTEIN 1</fullName>
    </submittedName>
</protein>
<evidence type="ECO:0000256" key="4">
    <source>
        <dbReference type="ARBA" id="ARBA00022722"/>
    </source>
</evidence>
<comment type="subcellular location">
    <subcellularLocation>
        <location evidence="2">Nucleus</location>
    </subcellularLocation>
</comment>
<dbReference type="InterPro" id="IPR027806">
    <property type="entry name" value="HARBI1_dom"/>
</dbReference>
<evidence type="ECO:0000256" key="5">
    <source>
        <dbReference type="ARBA" id="ARBA00022723"/>
    </source>
</evidence>
<dbReference type="PANTHER" id="PTHR22930:SF85">
    <property type="entry name" value="GH03217P-RELATED"/>
    <property type="match status" value="1"/>
</dbReference>
<dbReference type="InterPro" id="IPR045249">
    <property type="entry name" value="HARBI1-like"/>
</dbReference>
<dbReference type="EMBL" id="JARQWQ010000081">
    <property type="protein sequence ID" value="KAK2553001.1"/>
    <property type="molecule type" value="Genomic_DNA"/>
</dbReference>
<evidence type="ECO:0000256" key="1">
    <source>
        <dbReference type="ARBA" id="ARBA00001968"/>
    </source>
</evidence>
<feature type="domain" description="DDE Tnp4" evidence="9">
    <location>
        <begin position="209"/>
        <end position="371"/>
    </location>
</feature>
<comment type="similarity">
    <text evidence="3">Belongs to the HARBI1 family.</text>
</comment>
<dbReference type="GO" id="GO:0005634">
    <property type="term" value="C:nucleus"/>
    <property type="evidence" value="ECO:0007669"/>
    <property type="project" value="UniProtKB-SubCell"/>
</dbReference>
<organism evidence="10 11">
    <name type="scientific">Acropora cervicornis</name>
    <name type="common">Staghorn coral</name>
    <dbReference type="NCBI Taxonomy" id="6130"/>
    <lineage>
        <taxon>Eukaryota</taxon>
        <taxon>Metazoa</taxon>
        <taxon>Cnidaria</taxon>
        <taxon>Anthozoa</taxon>
        <taxon>Hexacorallia</taxon>
        <taxon>Scleractinia</taxon>
        <taxon>Astrocoeniina</taxon>
        <taxon>Acroporidae</taxon>
        <taxon>Acropora</taxon>
    </lineage>
</organism>
<dbReference type="GO" id="GO:0046872">
    <property type="term" value="F:metal ion binding"/>
    <property type="evidence" value="ECO:0007669"/>
    <property type="project" value="UniProtKB-KW"/>
</dbReference>
<dbReference type="GO" id="GO:0016787">
    <property type="term" value="F:hydrolase activity"/>
    <property type="evidence" value="ECO:0007669"/>
    <property type="project" value="UniProtKB-KW"/>
</dbReference>
<dbReference type="GO" id="GO:0004518">
    <property type="term" value="F:nuclease activity"/>
    <property type="evidence" value="ECO:0007669"/>
    <property type="project" value="UniProtKB-KW"/>
</dbReference>
<comment type="cofactor">
    <cofactor evidence="1">
        <name>a divalent metal cation</name>
        <dbReference type="ChEBI" id="CHEBI:60240"/>
    </cofactor>
</comment>
<evidence type="ECO:0000256" key="7">
    <source>
        <dbReference type="ARBA" id="ARBA00023242"/>
    </source>
</evidence>
<dbReference type="Pfam" id="PF13359">
    <property type="entry name" value="DDE_Tnp_4"/>
    <property type="match status" value="1"/>
</dbReference>
<comment type="caution">
    <text evidence="10">The sequence shown here is derived from an EMBL/GenBank/DDBJ whole genome shotgun (WGS) entry which is preliminary data.</text>
</comment>
<evidence type="ECO:0000256" key="3">
    <source>
        <dbReference type="ARBA" id="ARBA00006958"/>
    </source>
</evidence>
<evidence type="ECO:0000256" key="8">
    <source>
        <dbReference type="SAM" id="MobiDB-lite"/>
    </source>
</evidence>
<keyword evidence="7" id="KW-0539">Nucleus</keyword>
<feature type="region of interest" description="Disordered" evidence="8">
    <location>
        <begin position="384"/>
        <end position="418"/>
    </location>
</feature>
<dbReference type="PANTHER" id="PTHR22930">
    <property type="match status" value="1"/>
</dbReference>
<evidence type="ECO:0000313" key="10">
    <source>
        <dbReference type="EMBL" id="KAK2553001.1"/>
    </source>
</evidence>
<reference evidence="10" key="1">
    <citation type="journal article" date="2023" name="G3 (Bethesda)">
        <title>Whole genome assembly and annotation of the endangered Caribbean coral Acropora cervicornis.</title>
        <authorList>
            <person name="Selwyn J.D."/>
            <person name="Vollmer S.V."/>
        </authorList>
    </citation>
    <scope>NUCLEOTIDE SEQUENCE</scope>
    <source>
        <strain evidence="10">K2</strain>
    </source>
</reference>
<gene>
    <name evidence="10" type="ORF">P5673_025718</name>
</gene>
<evidence type="ECO:0000259" key="9">
    <source>
        <dbReference type="Pfam" id="PF13359"/>
    </source>
</evidence>
<accession>A0AAD9Q1M2</accession>
<evidence type="ECO:0000256" key="2">
    <source>
        <dbReference type="ARBA" id="ARBA00004123"/>
    </source>
</evidence>
<keyword evidence="5" id="KW-0479">Metal-binding</keyword>
<keyword evidence="6" id="KW-0378">Hydrolase</keyword>
<proteinExistence type="inferred from homology"/>